<keyword evidence="2" id="KW-0479">Metal-binding</keyword>
<dbReference type="RefSeq" id="WP_071503115.1">
    <property type="nucleotide sequence ID" value="NZ_MORL01000004.1"/>
</dbReference>
<accession>A0A1S2VKZ9</accession>
<evidence type="ECO:0000256" key="1">
    <source>
        <dbReference type="ARBA" id="ARBA00007888"/>
    </source>
</evidence>
<dbReference type="GO" id="GO:0051604">
    <property type="term" value="P:protein maturation"/>
    <property type="evidence" value="ECO:0007669"/>
    <property type="project" value="TreeGrafter"/>
</dbReference>
<sequence>MKFLTEYRDPALVAQYLDEIRKTVTRPWTIMEVCGGQTHSLVKNGILNLLPEAVQMVHGPGCPVCVTPLNLIDKAVYLAEEKGVMLCSFGDMIRVPGSTKSLLEAKANGADVRILYSPLEAVRLAQENPDREVVFFAVGFETTAPANALSVLQAQRLGLTNYSILASHVLVPPAIAAVMNDDEVRIQAFLAAGHVCTIMGVGEYYALVEQYNIPIVVTGFEPVDLLHGILMTVRQLEAGKANLENQYSRVVKAEGNPDARKVIGQVFTVADREWRGIGTIPMSGWEVRPELAAFDAGKKFDVRIAKAPECADCIAGLVLKGIRKPVECSQFGKACTPENPLGAPMVSSEGACAAYYHYAEV</sequence>
<dbReference type="PANTHER" id="PTHR30149:SF0">
    <property type="entry name" value="HYDROGENASE MATURATION FACTOR HYPD"/>
    <property type="match status" value="1"/>
</dbReference>
<dbReference type="NCBIfam" id="TIGR00075">
    <property type="entry name" value="hypD"/>
    <property type="match status" value="1"/>
</dbReference>
<dbReference type="EMBL" id="MORL01000004">
    <property type="protein sequence ID" value="OIN59433.1"/>
    <property type="molecule type" value="Genomic_DNA"/>
</dbReference>
<dbReference type="PIRSF" id="PIRSF005622">
    <property type="entry name" value="Hydrgn_mat_hypD"/>
    <property type="match status" value="1"/>
</dbReference>
<keyword evidence="3" id="KW-0408">Iron</keyword>
<dbReference type="PANTHER" id="PTHR30149">
    <property type="entry name" value="HYDROGENASE PROTEIN ASSEMBLY PROTEIN HYPD"/>
    <property type="match status" value="1"/>
</dbReference>
<dbReference type="Gene3D" id="3.40.50.11740">
    <property type="entry name" value="HypD, alpha/beta domain 2"/>
    <property type="match status" value="2"/>
</dbReference>
<dbReference type="GO" id="GO:0051539">
    <property type="term" value="F:4 iron, 4 sulfur cluster binding"/>
    <property type="evidence" value="ECO:0007669"/>
    <property type="project" value="TreeGrafter"/>
</dbReference>
<dbReference type="Proteomes" id="UP000181790">
    <property type="component" value="Unassembled WGS sequence"/>
</dbReference>
<evidence type="ECO:0000313" key="4">
    <source>
        <dbReference type="EMBL" id="OIN59433.1"/>
    </source>
</evidence>
<keyword evidence="5" id="KW-1185">Reference proteome</keyword>
<dbReference type="InterPro" id="IPR042244">
    <property type="entry name" value="HypD_2_sf"/>
</dbReference>
<dbReference type="InterPro" id="IPR042243">
    <property type="entry name" value="HypD_1"/>
</dbReference>
<evidence type="ECO:0000256" key="2">
    <source>
        <dbReference type="ARBA" id="ARBA00022723"/>
    </source>
</evidence>
<dbReference type="InterPro" id="IPR002780">
    <property type="entry name" value="Hyd_form_HypD"/>
</dbReference>
<comment type="caution">
    <text evidence="4">The sequence shown here is derived from an EMBL/GenBank/DDBJ whole genome shotgun (WGS) entry which is preliminary data.</text>
</comment>
<dbReference type="OrthoDB" id="9770424at2"/>
<name>A0A1S2VKZ9_9BACT</name>
<organism evidence="4 5">
    <name type="scientific">Arsenicibacter rosenii</name>
    <dbReference type="NCBI Taxonomy" id="1750698"/>
    <lineage>
        <taxon>Bacteria</taxon>
        <taxon>Pseudomonadati</taxon>
        <taxon>Bacteroidota</taxon>
        <taxon>Cytophagia</taxon>
        <taxon>Cytophagales</taxon>
        <taxon>Spirosomataceae</taxon>
        <taxon>Arsenicibacter</taxon>
    </lineage>
</organism>
<proteinExistence type="inferred from homology"/>
<reference evidence="4 5" key="1">
    <citation type="submission" date="2016-10" db="EMBL/GenBank/DDBJ databases">
        <title>Arsenicibacter rosenii gen. nov., sp. nov., an efficient arsenic-methylating bacterium isolated from an arsenic-contaminated paddy soil.</title>
        <authorList>
            <person name="Huang K."/>
        </authorList>
    </citation>
    <scope>NUCLEOTIDE SEQUENCE [LARGE SCALE GENOMIC DNA]</scope>
    <source>
        <strain evidence="4 5">SM-1</strain>
    </source>
</reference>
<dbReference type="Gene3D" id="6.10.20.100">
    <property type="match status" value="1"/>
</dbReference>
<protein>
    <submittedName>
        <fullName evidence="4">Hydrogenase formation protein HypD</fullName>
    </submittedName>
</protein>
<comment type="similarity">
    <text evidence="1">Belongs to the HypD family.</text>
</comment>
<evidence type="ECO:0000313" key="5">
    <source>
        <dbReference type="Proteomes" id="UP000181790"/>
    </source>
</evidence>
<evidence type="ECO:0000256" key="3">
    <source>
        <dbReference type="ARBA" id="ARBA00023004"/>
    </source>
</evidence>
<dbReference type="GO" id="GO:0070025">
    <property type="term" value="F:carbon monoxide binding"/>
    <property type="evidence" value="ECO:0007669"/>
    <property type="project" value="TreeGrafter"/>
</dbReference>
<dbReference type="GO" id="GO:0005506">
    <property type="term" value="F:iron ion binding"/>
    <property type="evidence" value="ECO:0007669"/>
    <property type="project" value="TreeGrafter"/>
</dbReference>
<gene>
    <name evidence="4" type="ORF">BLX24_10705</name>
</gene>
<dbReference type="Pfam" id="PF01924">
    <property type="entry name" value="HypD"/>
    <property type="match status" value="1"/>
</dbReference>
<dbReference type="AlphaFoldDB" id="A0A1S2VKZ9"/>